<evidence type="ECO:0000313" key="2">
    <source>
        <dbReference type="Proteomes" id="UP000001446"/>
    </source>
</evidence>
<sequence length="35" mass="4249">MPRAVQQYRRCLHKKRALRRVSDNGENLSLNIRIR</sequence>
<keyword evidence="2" id="KW-1185">Reference proteome</keyword>
<evidence type="ECO:0000313" key="1">
    <source>
        <dbReference type="EMBL" id="ACZ78002.1"/>
    </source>
</evidence>
<accession>D2BUF5</accession>
<dbReference type="AlphaFoldDB" id="D2BUF5"/>
<dbReference type="Proteomes" id="UP000001446">
    <property type="component" value="Chromosome"/>
</dbReference>
<reference evidence="1" key="1">
    <citation type="submission" date="2009-12" db="EMBL/GenBank/DDBJ databases">
        <title>Complete sequence of Dickeya dadantii Ech586.</title>
        <authorList>
            <consortium name="US DOE Joint Genome Institute"/>
            <person name="Lucas S."/>
            <person name="Copeland A."/>
            <person name="Lapidus A."/>
            <person name="Glavina del Rio T."/>
            <person name="Tice H."/>
            <person name="Bruce D."/>
            <person name="Goodwin L."/>
            <person name="Pitluck S."/>
            <person name="Munk A.C."/>
            <person name="Brettin T."/>
            <person name="Detter J.C."/>
            <person name="Han C."/>
            <person name="Tapia R."/>
            <person name="Larimer F."/>
            <person name="Land M."/>
            <person name="Hauser L."/>
            <person name="Kyrpides N."/>
            <person name="Mikhailova N."/>
            <person name="Balakrishnan V."/>
            <person name="Glasner J."/>
            <person name="Perna N.T."/>
        </authorList>
    </citation>
    <scope>NUCLEOTIDE SEQUENCE [LARGE SCALE GENOMIC DNA]</scope>
    <source>
        <strain evidence="1">Ech586</strain>
    </source>
</reference>
<protein>
    <submittedName>
        <fullName evidence="1">Uncharacterized protein</fullName>
    </submittedName>
</protein>
<gene>
    <name evidence="1" type="ordered locus">Dd586_3167</name>
</gene>
<dbReference type="KEGG" id="ddc:Dd586_3167"/>
<organism evidence="1 2">
    <name type="scientific">Dickeya zeae (strain Ech586)</name>
    <name type="common">Dickeya dadantii (strain Ech586)</name>
    <dbReference type="NCBI Taxonomy" id="590409"/>
    <lineage>
        <taxon>Bacteria</taxon>
        <taxon>Pseudomonadati</taxon>
        <taxon>Pseudomonadota</taxon>
        <taxon>Gammaproteobacteria</taxon>
        <taxon>Enterobacterales</taxon>
        <taxon>Pectobacteriaceae</taxon>
        <taxon>Dickeya</taxon>
        <taxon>Dickeya parazeae</taxon>
    </lineage>
</organism>
<name>D2BUF5_DICZ5</name>
<dbReference type="HOGENOM" id="CLU_3364638_0_0_6"/>
<proteinExistence type="predicted"/>
<dbReference type="EMBL" id="CP001836">
    <property type="protein sequence ID" value="ACZ78002.1"/>
    <property type="molecule type" value="Genomic_DNA"/>
</dbReference>